<feature type="region of interest" description="Disordered" evidence="1">
    <location>
        <begin position="190"/>
        <end position="238"/>
    </location>
</feature>
<proteinExistence type="predicted"/>
<comment type="caution">
    <text evidence="2">The sequence shown here is derived from an EMBL/GenBank/DDBJ whole genome shotgun (WGS) entry which is preliminary data.</text>
</comment>
<feature type="compositionally biased region" description="Low complexity" evidence="1">
    <location>
        <begin position="216"/>
        <end position="238"/>
    </location>
</feature>
<keyword evidence="3" id="KW-1185">Reference proteome</keyword>
<protein>
    <submittedName>
        <fullName evidence="2">Uncharacterized protein</fullName>
    </submittedName>
</protein>
<dbReference type="AlphaFoldDB" id="A0AAE1E627"/>
<dbReference type="EMBL" id="JAWDGP010001087">
    <property type="protein sequence ID" value="KAK3794880.1"/>
    <property type="molecule type" value="Genomic_DNA"/>
</dbReference>
<accession>A0AAE1E627</accession>
<dbReference type="Proteomes" id="UP001283361">
    <property type="component" value="Unassembled WGS sequence"/>
</dbReference>
<organism evidence="2 3">
    <name type="scientific">Elysia crispata</name>
    <name type="common">lettuce slug</name>
    <dbReference type="NCBI Taxonomy" id="231223"/>
    <lineage>
        <taxon>Eukaryota</taxon>
        <taxon>Metazoa</taxon>
        <taxon>Spiralia</taxon>
        <taxon>Lophotrochozoa</taxon>
        <taxon>Mollusca</taxon>
        <taxon>Gastropoda</taxon>
        <taxon>Heterobranchia</taxon>
        <taxon>Euthyneura</taxon>
        <taxon>Panpulmonata</taxon>
        <taxon>Sacoglossa</taxon>
        <taxon>Placobranchoidea</taxon>
        <taxon>Plakobranchidae</taxon>
        <taxon>Elysia</taxon>
    </lineage>
</organism>
<evidence type="ECO:0000256" key="1">
    <source>
        <dbReference type="SAM" id="MobiDB-lite"/>
    </source>
</evidence>
<evidence type="ECO:0000313" key="2">
    <source>
        <dbReference type="EMBL" id="KAK3794880.1"/>
    </source>
</evidence>
<sequence length="238" mass="25414">MPEIPLGEFTPGAARAEMPDAGGDAETSFSTLPDDVAGDAETSFITPPDDETSVGTLYDQSIRDGNAIDIPVDVHVAAGTSLDTPSTEPGDNIQNLQDGLRAAELAAAKTNLVKEFYQSIKTDYEGLPLPKKIPYDQFGVSGDGKTLYWTPEEGKVISMRKRRGGAGFLALGTLAQKYGDGGTDAIRTSMGLESYTSKREKRGNSAPSARKPYNAPMISSPPRMRTSPPSWPTTRLQA</sequence>
<gene>
    <name evidence="2" type="ORF">RRG08_001028</name>
</gene>
<reference evidence="2" key="1">
    <citation type="journal article" date="2023" name="G3 (Bethesda)">
        <title>A reference genome for the long-term kleptoplast-retaining sea slug Elysia crispata morphotype clarki.</title>
        <authorList>
            <person name="Eastman K.E."/>
            <person name="Pendleton A.L."/>
            <person name="Shaikh M.A."/>
            <person name="Suttiyut T."/>
            <person name="Ogas R."/>
            <person name="Tomko P."/>
            <person name="Gavelis G."/>
            <person name="Widhalm J.R."/>
            <person name="Wisecaver J.H."/>
        </authorList>
    </citation>
    <scope>NUCLEOTIDE SEQUENCE</scope>
    <source>
        <strain evidence="2">ECLA1</strain>
    </source>
</reference>
<evidence type="ECO:0000313" key="3">
    <source>
        <dbReference type="Proteomes" id="UP001283361"/>
    </source>
</evidence>
<name>A0AAE1E627_9GAST</name>
<feature type="region of interest" description="Disordered" evidence="1">
    <location>
        <begin position="1"/>
        <end position="54"/>
    </location>
</feature>